<sequence>MRWGDMDAYGHVNNVEILRILEEARIHAFGPPGGTGGPGREPVVALFNNVPEGTQALVAEHRVKYLSPLTYRNIPAEIDVWISALKGASLTIAYVISDPVTAETCAKAETTLAFVDAASGRLLRIAPDQKALMLPYLGASVF</sequence>
<dbReference type="Gene3D" id="3.10.129.10">
    <property type="entry name" value="Hotdog Thioesterase"/>
    <property type="match status" value="1"/>
</dbReference>
<dbReference type="AlphaFoldDB" id="A0A975XMI9"/>
<dbReference type="InterPro" id="IPR050563">
    <property type="entry name" value="4-hydroxybenzoyl-CoA_TE"/>
</dbReference>
<dbReference type="PANTHER" id="PTHR31793">
    <property type="entry name" value="4-HYDROXYBENZOYL-COA THIOESTERASE FAMILY MEMBER"/>
    <property type="match status" value="1"/>
</dbReference>
<dbReference type="SUPFAM" id="SSF54637">
    <property type="entry name" value="Thioesterase/thiol ester dehydrase-isomerase"/>
    <property type="match status" value="1"/>
</dbReference>
<organism evidence="1 2">
    <name type="scientific">Arthrobacter sunyaminii</name>
    <dbReference type="NCBI Taxonomy" id="2816859"/>
    <lineage>
        <taxon>Bacteria</taxon>
        <taxon>Bacillati</taxon>
        <taxon>Actinomycetota</taxon>
        <taxon>Actinomycetes</taxon>
        <taxon>Micrococcales</taxon>
        <taxon>Micrococcaceae</taxon>
        <taxon>Arthrobacter</taxon>
    </lineage>
</organism>
<keyword evidence="2" id="KW-1185">Reference proteome</keyword>
<accession>A0A975XMI9</accession>
<dbReference type="GO" id="GO:0047617">
    <property type="term" value="F:fatty acyl-CoA hydrolase activity"/>
    <property type="evidence" value="ECO:0007669"/>
    <property type="project" value="TreeGrafter"/>
</dbReference>
<dbReference type="KEGG" id="asun:KG104_04155"/>
<name>A0A975XMI9_9MICC</name>
<evidence type="ECO:0000313" key="1">
    <source>
        <dbReference type="EMBL" id="QWQ37852.1"/>
    </source>
</evidence>
<evidence type="ECO:0000313" key="2">
    <source>
        <dbReference type="Proteomes" id="UP000680588"/>
    </source>
</evidence>
<dbReference type="InterPro" id="IPR029069">
    <property type="entry name" value="HotDog_dom_sf"/>
</dbReference>
<reference evidence="1" key="1">
    <citation type="submission" date="2021-06" db="EMBL/GenBank/DDBJ databases">
        <title>Novel species in genus Arthrobacter.</title>
        <authorList>
            <person name="Zhang G."/>
        </authorList>
    </citation>
    <scope>NUCLEOTIDE SEQUENCE</scope>
    <source>
        <strain evidence="1">Zg-ZUI122</strain>
    </source>
</reference>
<gene>
    <name evidence="1" type="ORF">KG104_04155</name>
</gene>
<dbReference type="EMBL" id="CP076456">
    <property type="protein sequence ID" value="QWQ37852.1"/>
    <property type="molecule type" value="Genomic_DNA"/>
</dbReference>
<protein>
    <submittedName>
        <fullName evidence="1">Acyl-CoA thioesterase</fullName>
    </submittedName>
</protein>
<dbReference type="Pfam" id="PF13279">
    <property type="entry name" value="4HBT_2"/>
    <property type="match status" value="1"/>
</dbReference>
<dbReference type="PANTHER" id="PTHR31793:SF24">
    <property type="entry name" value="LONG-CHAIN ACYL-COA THIOESTERASE FADM"/>
    <property type="match status" value="1"/>
</dbReference>
<proteinExistence type="predicted"/>
<dbReference type="CDD" id="cd00586">
    <property type="entry name" value="4HBT"/>
    <property type="match status" value="1"/>
</dbReference>
<dbReference type="Proteomes" id="UP000680588">
    <property type="component" value="Chromosome"/>
</dbReference>